<dbReference type="InterPro" id="IPR027417">
    <property type="entry name" value="P-loop_NTPase"/>
</dbReference>
<dbReference type="InterPro" id="IPR006626">
    <property type="entry name" value="PbH1"/>
</dbReference>
<feature type="signal peptide" evidence="9">
    <location>
        <begin position="1"/>
        <end position="22"/>
    </location>
</feature>
<dbReference type="InterPro" id="IPR011009">
    <property type="entry name" value="Kinase-like_dom_sf"/>
</dbReference>
<dbReference type="Gene3D" id="2.40.50.140">
    <property type="entry name" value="Nucleic acid-binding proteins"/>
    <property type="match status" value="1"/>
</dbReference>
<dbReference type="Gene3D" id="1.10.510.10">
    <property type="entry name" value="Transferase(Phosphotransferase) domain 1"/>
    <property type="match status" value="1"/>
</dbReference>
<dbReference type="Pfam" id="PF13229">
    <property type="entry name" value="Beta_helix"/>
    <property type="match status" value="1"/>
</dbReference>
<evidence type="ECO:0000256" key="9">
    <source>
        <dbReference type="SAM" id="SignalP"/>
    </source>
</evidence>
<feature type="compositionally biased region" description="Low complexity" evidence="7">
    <location>
        <begin position="1766"/>
        <end position="1781"/>
    </location>
</feature>
<comment type="caution">
    <text evidence="11">The sequence shown here is derived from an EMBL/GenBank/DDBJ whole genome shotgun (WGS) entry which is preliminary data.</text>
</comment>
<reference evidence="11" key="1">
    <citation type="journal article" date="2022" name="bioRxiv">
        <title>Genomics of Preaxostyla Flagellates Illuminates Evolutionary Transitions and the Path Towards Mitochondrial Loss.</title>
        <authorList>
            <person name="Novak L.V.F."/>
            <person name="Treitli S.C."/>
            <person name="Pyrih J."/>
            <person name="Halakuc P."/>
            <person name="Pipaliya S.V."/>
            <person name="Vacek V."/>
            <person name="Brzon O."/>
            <person name="Soukal P."/>
            <person name="Eme L."/>
            <person name="Dacks J.B."/>
            <person name="Karnkowska A."/>
            <person name="Elias M."/>
            <person name="Hampl V."/>
        </authorList>
    </citation>
    <scope>NUCLEOTIDE SEQUENCE</scope>
    <source>
        <strain evidence="11">RCP-MX</strain>
    </source>
</reference>
<protein>
    <submittedName>
        <fullName evidence="11">26S proteasome regulatory subunit 6B</fullName>
    </submittedName>
</protein>
<feature type="transmembrane region" description="Helical" evidence="8">
    <location>
        <begin position="1314"/>
        <end position="1343"/>
    </location>
</feature>
<dbReference type="Proteomes" id="UP001141327">
    <property type="component" value="Unassembled WGS sequence"/>
</dbReference>
<evidence type="ECO:0000259" key="10">
    <source>
        <dbReference type="PROSITE" id="PS50011"/>
    </source>
</evidence>
<dbReference type="GO" id="GO:0000502">
    <property type="term" value="C:proteasome complex"/>
    <property type="evidence" value="ECO:0007669"/>
    <property type="project" value="UniProtKB-KW"/>
</dbReference>
<dbReference type="Gene3D" id="3.40.50.300">
    <property type="entry name" value="P-loop containing nucleotide triphosphate hydrolases"/>
    <property type="match status" value="1"/>
</dbReference>
<dbReference type="InterPro" id="IPR003593">
    <property type="entry name" value="AAA+_ATPase"/>
</dbReference>
<dbReference type="Pfam" id="PF17862">
    <property type="entry name" value="AAA_lid_3"/>
    <property type="match status" value="1"/>
</dbReference>
<dbReference type="SUPFAM" id="SSF51126">
    <property type="entry name" value="Pectin lyase-like"/>
    <property type="match status" value="4"/>
</dbReference>
<dbReference type="EMBL" id="JAPMOS010000012">
    <property type="protein sequence ID" value="KAJ4460522.1"/>
    <property type="molecule type" value="Genomic_DNA"/>
</dbReference>
<feature type="compositionally biased region" description="Gly residues" evidence="7">
    <location>
        <begin position="1696"/>
        <end position="1707"/>
    </location>
</feature>
<dbReference type="InterPro" id="IPR011050">
    <property type="entry name" value="Pectin_lyase_fold/virulence"/>
</dbReference>
<dbReference type="Gene3D" id="2.160.20.10">
    <property type="entry name" value="Single-stranded right-handed beta-helix, Pectin lyase-like"/>
    <property type="match status" value="3"/>
</dbReference>
<keyword evidence="9" id="KW-0732">Signal</keyword>
<feature type="coiled-coil region" evidence="6">
    <location>
        <begin position="1950"/>
        <end position="1984"/>
    </location>
</feature>
<name>A0ABQ8UPX1_9EUKA</name>
<dbReference type="Pfam" id="PF00004">
    <property type="entry name" value="AAA"/>
    <property type="match status" value="1"/>
</dbReference>
<keyword evidence="8" id="KW-0472">Membrane</keyword>
<dbReference type="InterPro" id="IPR032501">
    <property type="entry name" value="Prot_ATP_ID_OB_2nd"/>
</dbReference>
<dbReference type="CDD" id="cd19502">
    <property type="entry name" value="RecA-like_PAN_like"/>
    <property type="match status" value="1"/>
</dbReference>
<keyword evidence="3" id="KW-0547">Nucleotide-binding</keyword>
<keyword evidence="5 11" id="KW-0647">Proteasome</keyword>
<feature type="domain" description="Protein kinase" evidence="10">
    <location>
        <begin position="1362"/>
        <end position="1622"/>
    </location>
</feature>
<dbReference type="InterPro" id="IPR012334">
    <property type="entry name" value="Pectin_lyas_fold"/>
</dbReference>
<feature type="compositionally biased region" description="Low complexity" evidence="7">
    <location>
        <begin position="1738"/>
        <end position="1758"/>
    </location>
</feature>
<dbReference type="InterPro" id="IPR050221">
    <property type="entry name" value="26S_Proteasome_ATPase"/>
</dbReference>
<dbReference type="InterPro" id="IPR003959">
    <property type="entry name" value="ATPase_AAA_core"/>
</dbReference>
<organism evidence="11 12">
    <name type="scientific">Paratrimastix pyriformis</name>
    <dbReference type="NCBI Taxonomy" id="342808"/>
    <lineage>
        <taxon>Eukaryota</taxon>
        <taxon>Metamonada</taxon>
        <taxon>Preaxostyla</taxon>
        <taxon>Paratrimastigidae</taxon>
        <taxon>Paratrimastix</taxon>
    </lineage>
</organism>
<dbReference type="PROSITE" id="PS50011">
    <property type="entry name" value="PROTEIN_KINASE_DOM"/>
    <property type="match status" value="1"/>
</dbReference>
<evidence type="ECO:0000256" key="3">
    <source>
        <dbReference type="ARBA" id="ARBA00022741"/>
    </source>
</evidence>
<dbReference type="InterPro" id="IPR001245">
    <property type="entry name" value="Ser-Thr/Tyr_kinase_cat_dom"/>
</dbReference>
<feature type="region of interest" description="Disordered" evidence="7">
    <location>
        <begin position="1155"/>
        <end position="1187"/>
    </location>
</feature>
<dbReference type="Pfam" id="PF07714">
    <property type="entry name" value="PK_Tyr_Ser-Thr"/>
    <property type="match status" value="1"/>
</dbReference>
<comment type="similarity">
    <text evidence="2">Belongs to the protein kinase superfamily. TKL Ser/Thr protein kinase family. ROCO subfamily.</text>
</comment>
<keyword evidence="6" id="KW-0175">Coiled coil</keyword>
<sequence>MRHFFTLICYLGVLCALYGVQANELDDADSGSLIYASPTGSSDSECGNITFPCNSISLALLRLKQLRKRPVLLIYLHWDHPPFSPSFRDLILLPGLYSSAGDSGIALESSYNYSRHQIRGSSAVDRAVIDCVSRGRAFTLEHGSTFDFFDVTFTNCVGDHSSDEGGGAVLVRDADPTFQRCRFEANSIRGWGGGALCLYESLGGPRAQVIECNFSNNYVDETSGQGGALLVLQQGESSPLLMVIRNCTFTNNSAVYRDHSGGGAVAIMDVSSVRLAGCLFEGNQATRGGAVYVLGAGTDNWIVESTFARNNALLTGGAIALQSTQDVTVQRCTLAENTARNGGGGGLWATFTVGVLIDNCTFAGNYNWDHGGAIYLLTVVARVVITQSQFLRNRAVDGGALACESRVTDLQVRGCLFADNRLDVNTVSPPTGAGGAIFLGNSVAQVDIADSEFRDNMGHTGGAVGIDGDVRTWNLTRCLFHHNYAVSGGGAVSLAGHVYDFGLTNCTFLLNNASQAGAILISDRANATDWTSSAPHRCPGPPAPTANAALADDGGAMSLFGASRFLLAESVFEANHANQSGGALCFTRAFRSNLAMIGGAVAMFDQNTRFQVADCLFDTPSLIGISIAIPCTPTPGACLQNEGTWAGGGLYISGTTSDFTVAGCLFRANRALNYGAGMDVGLATHYRIVDTLFREGQVSDGDGGGLAVRMQSAHFELVGCLFEQNQCRGNGGGVSFSFGVNDFNMTGIVARGNVALNGIEDCTDFAVSGSLIVDNRALSGAGCWMAQSNTIPAHVWAPPPAGAAVGYDPADPAVPSFLAPLLSRLAASAEESAQLWREARAGDGLGDSLAMPNDEQAVGRLTDSLVVGNSAYDMGGGLRIRQIATSLRNVTFDSNTAILGAALSLSSGAFTTSQYCTFTRNEAFTLGGGAFLTEGLLVLLECSFMHNVAPRYGAVAVSGEGVMTAVMTEFSGNQADKMGGALGADGHAVIDLVSCDLTLNSASTGAAFYLSTSSLRATDTRICFNFGSEGGAGYLAGLCKLSLERGCNLSSNIASSFGGALAAFGAADIRLTDVFVSDNQANDEGGGITLRDEASLEAVRTVFSNNYGLTGGALHVHTSQATLSECLLTNNHARLSELGHPARASVVRVRNGTRILDNDGAASPSTSQLSGRRLPQASPALGSPPCGADRRRDLAVGLLPGAMCGSQEPASGPICDLPRDAVPQLSPDTKPEAGAKSQPVVKFVHSTLVNFTPKCRIEYYTCDQNETVVPAILEEEHPAPSSARCPSRRLGISLSSDGLTWSAPFNYTITVDEALVALTTTFIIAALSVVAFLCVLGAVVCGIRWAILQRTTRLEDVDLSALQVQRSIGSGSAGEVFLGSLYGTPVAVKRLFPHMVTTASVHQFQREVSVMRTLRHPNVVLFIGATTQPPYLMVNEFMRQGSLYSISAPSGALTPRSHSLQPLHFTHSSSSCIAIRGRSWSTRRLMALDAARGMNYLHTLHPYTVKVADFGLSRLFDDSQKTFTAAGTPAWIAPEILRGEGYTLGADVYSFGVVLWEICTRRLPFEEVTNVLDLIAQLNAGRILPIPTNCPHLFSHLITQCFIADPRARPSFVQIVATLEYAAAAQEVDQWPNVDATLGPPIPCLPSAAHSVNTGSSGSGRGANLLGGPAAAAAATATTAADSESDEPIDERAPLLGGGRHGSGSGAGSRDQTPSTAPGGSGYGSLANAPPQPPLPAQPGQQQPTPGAAGTTSFSAPEAPHPPATPTASTATGPSAPASASELTPDQLAEWHHQQMVQLKGQYEAHLAQLLQQQQQYEAQYRAQYYAAASAASSSDRPPAGATTLPVAEEVAGTPMSHLPGADAFRLGAPEGGLERQLERASRLGKTPLDRCATEWIDKIIRSPVIATGLFRCTKMATAVTSQQPAGATPGLAPDDLVLYEKVKELESAIENIRLQAALSKYELANLQRELVNAREEIKQIRAPPLLIGQFLEMIDTHHAIVGSTAGPNYIVRVLSTIDRELLKPSTTVALHRHSNALIDVLPPEADSTIQLMSAGERPDVSYSEIGGCDVQKQEIREAVELPLTQFELYKQIGIDPPRGVLLYGPPGTGKTMLAKAVAHHTTAAFIRVVGSEFVQKYLGEGPRMVRDVFRLARENSPAIVFIDEIDAIATKRFDAQTGADREVQRILLELLNQMDGFDVTTNVKVIMATNRADTLDPALLRPGRLDRKIEFPLPDRRQKRLIFQVITSKMNLSKDVDLEDYVSRPDKISGADIAAICQEAGMQAVRKNRYVILPKDFEKGYKAHVKKSELEYEFYH</sequence>
<dbReference type="SMART" id="SM00382">
    <property type="entry name" value="AAA"/>
    <property type="match status" value="1"/>
</dbReference>
<proteinExistence type="inferred from homology"/>
<dbReference type="SMART" id="SM00710">
    <property type="entry name" value="PbH1"/>
    <property type="match status" value="14"/>
</dbReference>
<feature type="region of interest" description="Disordered" evidence="7">
    <location>
        <begin position="1676"/>
        <end position="1784"/>
    </location>
</feature>
<evidence type="ECO:0000256" key="6">
    <source>
        <dbReference type="SAM" id="Coils"/>
    </source>
</evidence>
<dbReference type="InterPro" id="IPR039448">
    <property type="entry name" value="Beta_helix"/>
</dbReference>
<keyword evidence="8" id="KW-0812">Transmembrane</keyword>
<dbReference type="CDD" id="cd13999">
    <property type="entry name" value="STKc_MAP3K-like"/>
    <property type="match status" value="1"/>
</dbReference>
<evidence type="ECO:0000256" key="4">
    <source>
        <dbReference type="ARBA" id="ARBA00022840"/>
    </source>
</evidence>
<evidence type="ECO:0000256" key="8">
    <source>
        <dbReference type="SAM" id="Phobius"/>
    </source>
</evidence>
<dbReference type="PANTHER" id="PTHR23073">
    <property type="entry name" value="26S PROTEASOME REGULATORY SUBUNIT"/>
    <property type="match status" value="1"/>
</dbReference>
<evidence type="ECO:0000256" key="2">
    <source>
        <dbReference type="ARBA" id="ARBA00008171"/>
    </source>
</evidence>
<evidence type="ECO:0000313" key="11">
    <source>
        <dbReference type="EMBL" id="KAJ4460522.1"/>
    </source>
</evidence>
<comment type="similarity">
    <text evidence="1">Belongs to the AAA ATPase family.</text>
</comment>
<evidence type="ECO:0000313" key="12">
    <source>
        <dbReference type="Proteomes" id="UP001141327"/>
    </source>
</evidence>
<keyword evidence="4" id="KW-0067">ATP-binding</keyword>
<dbReference type="InterPro" id="IPR041569">
    <property type="entry name" value="AAA_lid_3"/>
</dbReference>
<gene>
    <name evidence="11" type="ORF">PAPYR_3139</name>
</gene>
<dbReference type="PROSITE" id="PS00674">
    <property type="entry name" value="AAA"/>
    <property type="match status" value="1"/>
</dbReference>
<evidence type="ECO:0000256" key="5">
    <source>
        <dbReference type="ARBA" id="ARBA00022942"/>
    </source>
</evidence>
<dbReference type="InterPro" id="IPR012340">
    <property type="entry name" value="NA-bd_OB-fold"/>
</dbReference>
<dbReference type="Gene3D" id="3.30.200.20">
    <property type="entry name" value="Phosphorylase Kinase, domain 1"/>
    <property type="match status" value="1"/>
</dbReference>
<feature type="chain" id="PRO_5045081409" evidence="9">
    <location>
        <begin position="23"/>
        <end position="2317"/>
    </location>
</feature>
<dbReference type="InterPro" id="IPR000719">
    <property type="entry name" value="Prot_kinase_dom"/>
</dbReference>
<dbReference type="Pfam" id="PF16450">
    <property type="entry name" value="Prot_ATP_ID_OB_C"/>
    <property type="match status" value="1"/>
</dbReference>
<dbReference type="Gene3D" id="1.10.8.60">
    <property type="match status" value="1"/>
</dbReference>
<keyword evidence="12" id="KW-1185">Reference proteome</keyword>
<evidence type="ECO:0000256" key="7">
    <source>
        <dbReference type="SAM" id="MobiDB-lite"/>
    </source>
</evidence>
<dbReference type="SUPFAM" id="SSF56112">
    <property type="entry name" value="Protein kinase-like (PK-like)"/>
    <property type="match status" value="1"/>
</dbReference>
<evidence type="ECO:0000256" key="1">
    <source>
        <dbReference type="ARBA" id="ARBA00006914"/>
    </source>
</evidence>
<dbReference type="SUPFAM" id="SSF52540">
    <property type="entry name" value="P-loop containing nucleoside triphosphate hydrolases"/>
    <property type="match status" value="1"/>
</dbReference>
<dbReference type="InterPro" id="IPR003960">
    <property type="entry name" value="ATPase_AAA_CS"/>
</dbReference>
<accession>A0ABQ8UPX1</accession>
<keyword evidence="8" id="KW-1133">Transmembrane helix</keyword>